<evidence type="ECO:0000313" key="2">
    <source>
        <dbReference type="EMBL" id="MFB9466583.1"/>
    </source>
</evidence>
<dbReference type="EC" id="1.1.1.-" evidence="2"/>
<organism evidence="2 3">
    <name type="scientific">Streptomyces cinereospinus</name>
    <dbReference type="NCBI Taxonomy" id="285561"/>
    <lineage>
        <taxon>Bacteria</taxon>
        <taxon>Bacillati</taxon>
        <taxon>Actinomycetota</taxon>
        <taxon>Actinomycetes</taxon>
        <taxon>Kitasatosporales</taxon>
        <taxon>Streptomycetaceae</taxon>
        <taxon>Streptomyces</taxon>
    </lineage>
</organism>
<dbReference type="Gene3D" id="3.40.50.720">
    <property type="entry name" value="NAD(P)-binding Rossmann-like Domain"/>
    <property type="match status" value="1"/>
</dbReference>
<keyword evidence="3" id="KW-1185">Reference proteome</keyword>
<comment type="caution">
    <text evidence="2">The sequence shown here is derived from an EMBL/GenBank/DDBJ whole genome shotgun (WGS) entry which is preliminary data.</text>
</comment>
<reference evidence="2 3" key="1">
    <citation type="submission" date="2024-09" db="EMBL/GenBank/DDBJ databases">
        <authorList>
            <person name="Sun Q."/>
            <person name="Mori K."/>
        </authorList>
    </citation>
    <scope>NUCLEOTIDE SEQUENCE [LARGE SCALE GENOMIC DNA]</scope>
    <source>
        <strain evidence="2 3">JCM 6917</strain>
    </source>
</reference>
<keyword evidence="2" id="KW-0560">Oxidoreductase</keyword>
<dbReference type="GO" id="GO:0016491">
    <property type="term" value="F:oxidoreductase activity"/>
    <property type="evidence" value="ECO:0007669"/>
    <property type="project" value="UniProtKB-KW"/>
</dbReference>
<dbReference type="InterPro" id="IPR036291">
    <property type="entry name" value="NAD(P)-bd_dom_sf"/>
</dbReference>
<gene>
    <name evidence="2" type="ORF">ACFF45_28720</name>
</gene>
<dbReference type="PRINTS" id="PR00081">
    <property type="entry name" value="GDHRDH"/>
</dbReference>
<protein>
    <submittedName>
        <fullName evidence="2">SDR family NAD(P)-dependent oxidoreductase</fullName>
        <ecNumber evidence="2">1.1.1.-</ecNumber>
    </submittedName>
</protein>
<evidence type="ECO:0000256" key="1">
    <source>
        <dbReference type="ARBA" id="ARBA00006484"/>
    </source>
</evidence>
<dbReference type="Proteomes" id="UP001589709">
    <property type="component" value="Unassembled WGS sequence"/>
</dbReference>
<dbReference type="InterPro" id="IPR002347">
    <property type="entry name" value="SDR_fam"/>
</dbReference>
<name>A0ABV5N8H8_9ACTN</name>
<dbReference type="CDD" id="cd05233">
    <property type="entry name" value="SDR_c"/>
    <property type="match status" value="1"/>
</dbReference>
<comment type="similarity">
    <text evidence="1">Belongs to the short-chain dehydrogenases/reductases (SDR) family.</text>
</comment>
<dbReference type="Pfam" id="PF13561">
    <property type="entry name" value="adh_short_C2"/>
    <property type="match status" value="1"/>
</dbReference>
<dbReference type="PRINTS" id="PR00080">
    <property type="entry name" value="SDRFAMILY"/>
</dbReference>
<dbReference type="RefSeq" id="WP_381349563.1">
    <property type="nucleotide sequence ID" value="NZ_JBHMCY010000073.1"/>
</dbReference>
<sequence length="270" mass="28307">MPEFDDKVVLISGTGGRQGRVAGLMFAKAGAKVLGSDIAADRSAQTTELVREAGGEMASLESLDLADPSHAERWADEAISRWGKIDVLYNNAAGVGFAPFEDASIDHWDFTIRNELTIAYVAARAVWPHMVKRKSGVIVSVASVAGHRELSGFPCVAHGAANAGVQALARMLAAQGAPHGIRSVSISPGIVPLATAPQNPDVPASSEDVPKVRASGARPFWQYAALGRSAEPEEIIEAALFLASDRASYITGTDIAVDGGMSGIMWSGDR</sequence>
<accession>A0ABV5N8H8</accession>
<dbReference type="SUPFAM" id="SSF51735">
    <property type="entry name" value="NAD(P)-binding Rossmann-fold domains"/>
    <property type="match status" value="1"/>
</dbReference>
<evidence type="ECO:0000313" key="3">
    <source>
        <dbReference type="Proteomes" id="UP001589709"/>
    </source>
</evidence>
<dbReference type="PANTHER" id="PTHR42760">
    <property type="entry name" value="SHORT-CHAIN DEHYDROGENASES/REDUCTASES FAMILY MEMBER"/>
    <property type="match status" value="1"/>
</dbReference>
<proteinExistence type="inferred from homology"/>
<dbReference type="EMBL" id="JBHMCY010000073">
    <property type="protein sequence ID" value="MFB9466583.1"/>
    <property type="molecule type" value="Genomic_DNA"/>
</dbReference>